<dbReference type="Pfam" id="PF08695">
    <property type="entry name" value="Coa1"/>
    <property type="match status" value="1"/>
</dbReference>
<evidence type="ECO:0000256" key="1">
    <source>
        <dbReference type="SAM" id="Phobius"/>
    </source>
</evidence>
<dbReference type="EMBL" id="JARBHB010000011">
    <property type="protein sequence ID" value="KAJ8872183.1"/>
    <property type="molecule type" value="Genomic_DNA"/>
</dbReference>
<evidence type="ECO:0000313" key="3">
    <source>
        <dbReference type="Proteomes" id="UP001159363"/>
    </source>
</evidence>
<name>A0ABQ9GJK0_9NEOP</name>
<protein>
    <recommendedName>
        <fullName evidence="4">Mitochondrial import inner membrane translocase subunit Tim21</fullName>
    </recommendedName>
</protein>
<keyword evidence="1" id="KW-0472">Membrane</keyword>
<dbReference type="PANTHER" id="PTHR47148">
    <property type="entry name" value="CYTOCHROME C OXIDASE ASSEMBLY FACTOR 1 HOMOLOG"/>
    <property type="match status" value="1"/>
</dbReference>
<gene>
    <name evidence="2" type="ORF">PR048_025785</name>
</gene>
<organism evidence="2 3">
    <name type="scientific">Dryococelus australis</name>
    <dbReference type="NCBI Taxonomy" id="614101"/>
    <lineage>
        <taxon>Eukaryota</taxon>
        <taxon>Metazoa</taxon>
        <taxon>Ecdysozoa</taxon>
        <taxon>Arthropoda</taxon>
        <taxon>Hexapoda</taxon>
        <taxon>Insecta</taxon>
        <taxon>Pterygota</taxon>
        <taxon>Neoptera</taxon>
        <taxon>Polyneoptera</taxon>
        <taxon>Phasmatodea</taxon>
        <taxon>Verophasmatodea</taxon>
        <taxon>Anareolatae</taxon>
        <taxon>Phasmatidae</taxon>
        <taxon>Eurycanthinae</taxon>
        <taxon>Dryococelus</taxon>
    </lineage>
</organism>
<feature type="transmembrane region" description="Helical" evidence="1">
    <location>
        <begin position="6"/>
        <end position="25"/>
    </location>
</feature>
<sequence length="140" mass="15753">MVSNATLVKIAAYGGFFVVGAGYFMRNKIEEGIKKSDYFRESMKQMRTHQGVVSLFGEPIKDGRLNLGENGTNFCDGTQAQFQVPVKGPKAKGTLHLWAERMTYEQPWDVYRLELELKDMPDRIIVLRNVPSKCASSEGS</sequence>
<keyword evidence="3" id="KW-1185">Reference proteome</keyword>
<dbReference type="Proteomes" id="UP001159363">
    <property type="component" value="Chromosome 10"/>
</dbReference>
<keyword evidence="1" id="KW-1133">Transmembrane helix</keyword>
<reference evidence="2 3" key="1">
    <citation type="submission" date="2023-02" db="EMBL/GenBank/DDBJ databases">
        <title>LHISI_Scaffold_Assembly.</title>
        <authorList>
            <person name="Stuart O.P."/>
            <person name="Cleave R."/>
            <person name="Magrath M.J.L."/>
            <person name="Mikheyev A.S."/>
        </authorList>
    </citation>
    <scope>NUCLEOTIDE SEQUENCE [LARGE SCALE GENOMIC DNA]</scope>
    <source>
        <strain evidence="2">Daus_M_001</strain>
        <tissue evidence="2">Leg muscle</tissue>
    </source>
</reference>
<dbReference type="PANTHER" id="PTHR47148:SF1">
    <property type="entry name" value="CYTOCHROME C OXIDASE ASSEMBLY FACTOR 1 HOMOLOG"/>
    <property type="match status" value="1"/>
</dbReference>
<accession>A0ABQ9GJK0</accession>
<keyword evidence="1" id="KW-0812">Transmembrane</keyword>
<proteinExistence type="predicted"/>
<comment type="caution">
    <text evidence="2">The sequence shown here is derived from an EMBL/GenBank/DDBJ whole genome shotgun (WGS) entry which is preliminary data.</text>
</comment>
<dbReference type="InterPro" id="IPR014807">
    <property type="entry name" value="Coa1"/>
</dbReference>
<evidence type="ECO:0008006" key="4">
    <source>
        <dbReference type="Google" id="ProtNLM"/>
    </source>
</evidence>
<evidence type="ECO:0000313" key="2">
    <source>
        <dbReference type="EMBL" id="KAJ8872183.1"/>
    </source>
</evidence>